<dbReference type="RefSeq" id="WP_380079148.1">
    <property type="nucleotide sequence ID" value="NZ_JBHSGO010000187.1"/>
</dbReference>
<name>A0ABV9K8C4_9PORP</name>
<dbReference type="Proteomes" id="UP001596020">
    <property type="component" value="Unassembled WGS sequence"/>
</dbReference>
<protein>
    <submittedName>
        <fullName evidence="2">DUF4270 domain-containing protein</fullName>
    </submittedName>
</protein>
<gene>
    <name evidence="2" type="ORF">ACFO3G_06560</name>
</gene>
<evidence type="ECO:0000313" key="3">
    <source>
        <dbReference type="Proteomes" id="UP001596020"/>
    </source>
</evidence>
<comment type="caution">
    <text evidence="2">The sequence shown here is derived from an EMBL/GenBank/DDBJ whole genome shotgun (WGS) entry which is preliminary data.</text>
</comment>
<feature type="chain" id="PRO_5046359897" evidence="1">
    <location>
        <begin position="20"/>
        <end position="461"/>
    </location>
</feature>
<organism evidence="2 3">
    <name type="scientific">Falsiporphyromonas endometrii</name>
    <dbReference type="NCBI Taxonomy" id="1387297"/>
    <lineage>
        <taxon>Bacteria</taxon>
        <taxon>Pseudomonadati</taxon>
        <taxon>Bacteroidota</taxon>
        <taxon>Bacteroidia</taxon>
        <taxon>Bacteroidales</taxon>
        <taxon>Porphyromonadaceae</taxon>
        <taxon>Falsiporphyromonas</taxon>
    </lineage>
</organism>
<proteinExistence type="predicted"/>
<keyword evidence="3" id="KW-1185">Reference proteome</keyword>
<evidence type="ECO:0000256" key="1">
    <source>
        <dbReference type="SAM" id="SignalP"/>
    </source>
</evidence>
<dbReference type="EMBL" id="JBHSGO010000187">
    <property type="protein sequence ID" value="MFC4666257.1"/>
    <property type="molecule type" value="Genomic_DNA"/>
</dbReference>
<keyword evidence="1" id="KW-0732">Signal</keyword>
<feature type="signal peptide" evidence="1">
    <location>
        <begin position="1"/>
        <end position="19"/>
    </location>
</feature>
<dbReference type="PROSITE" id="PS51257">
    <property type="entry name" value="PROKAR_LIPOPROTEIN"/>
    <property type="match status" value="1"/>
</dbReference>
<reference evidence="3" key="1">
    <citation type="journal article" date="2019" name="Int. J. Syst. Evol. Microbiol.">
        <title>The Global Catalogue of Microorganisms (GCM) 10K type strain sequencing project: providing services to taxonomists for standard genome sequencing and annotation.</title>
        <authorList>
            <consortium name="The Broad Institute Genomics Platform"/>
            <consortium name="The Broad Institute Genome Sequencing Center for Infectious Disease"/>
            <person name="Wu L."/>
            <person name="Ma J."/>
        </authorList>
    </citation>
    <scope>NUCLEOTIDE SEQUENCE [LARGE SCALE GENOMIC DNA]</scope>
    <source>
        <strain evidence="3">CGMCC 4.7357</strain>
    </source>
</reference>
<sequence>MKKQLFNLLLLVGLLAVMAGCNDNVSEVGESLSPAIDKVDARMDSLHIEASTILSDSIFSHSTYTLLGDLQDPVYGHLKTDYIAQLQGARGFKFKEEPRDGKIDSINLVISYGATAGDSTAWLRASAFEIKEPLPNNHYSTDISKLIKDKVFLGAQTYQPADKRGAHELKIRLPKALGQKIYQLSLTNPEAFATDQSFYKNVLGGLYVTTTTGTGNIISIYNNRVDIYYQHKHTYKNKDGQDSIGWMNDYESFANTKQQVLVNHFIYEGNEKLIKEGQGNTTFIKSPAGVITKLVLKKEDLSKLVKGNKQSKRVVNQAILSIETEQMDNKVILNPPKTLVLLPADSVKTFFENQLTDKTESRTTYISNDYSVQERNYRFGNIARMIDAHLSKHTEIDKGQKVVNKDLVMYLIPTRRMFKKTGYYGNVEETVSIDNFIFPSAVKLYMGKNGLKIGIITTAYN</sequence>
<evidence type="ECO:0000313" key="2">
    <source>
        <dbReference type="EMBL" id="MFC4666257.1"/>
    </source>
</evidence>
<accession>A0ABV9K8C4</accession>